<dbReference type="EMBL" id="FO082046">
    <property type="protein sequence ID" value="CCE87171.1"/>
    <property type="molecule type" value="Genomic_DNA"/>
</dbReference>
<dbReference type="Gene3D" id="3.40.50.1000">
    <property type="entry name" value="HAD superfamily/HAD-like"/>
    <property type="match status" value="1"/>
</dbReference>
<dbReference type="SUPFAM" id="SSF56784">
    <property type="entry name" value="HAD-like"/>
    <property type="match status" value="1"/>
</dbReference>
<dbReference type="OrthoDB" id="40579at2759"/>
<reference evidence="1 2" key="1">
    <citation type="journal article" date="2012" name="G3 (Bethesda)">
        <title>Pichia sorbitophila, an interspecies yeast hybrid reveals early steps of genome resolution following polyploidization.</title>
        <authorList>
            <person name="Leh Louis V."/>
            <person name="Despons L."/>
            <person name="Friedrich A."/>
            <person name="Martin T."/>
            <person name="Durrens P."/>
            <person name="Casaregola S."/>
            <person name="Neuveglise C."/>
            <person name="Fairhead C."/>
            <person name="Marck C."/>
            <person name="Cruz J.A."/>
            <person name="Straub M.L."/>
            <person name="Kugler V."/>
            <person name="Sacerdot C."/>
            <person name="Uzunov Z."/>
            <person name="Thierry A."/>
            <person name="Weiss S."/>
            <person name="Bleykasten C."/>
            <person name="De Montigny J."/>
            <person name="Jacques N."/>
            <person name="Jung P."/>
            <person name="Lemaire M."/>
            <person name="Mallet S."/>
            <person name="Morel G."/>
            <person name="Richard G.F."/>
            <person name="Sarkar A."/>
            <person name="Savel G."/>
            <person name="Schacherer J."/>
            <person name="Seret M.L."/>
            <person name="Talla E."/>
            <person name="Samson G."/>
            <person name="Jubin C."/>
            <person name="Poulain J."/>
            <person name="Vacherie B."/>
            <person name="Barbe V."/>
            <person name="Pelletier E."/>
            <person name="Sherman D.J."/>
            <person name="Westhof E."/>
            <person name="Weissenbach J."/>
            <person name="Baret P.V."/>
            <person name="Wincker P."/>
            <person name="Gaillardin C."/>
            <person name="Dujon B."/>
            <person name="Souciet J.L."/>
        </authorList>
    </citation>
    <scope>NUCLEOTIDE SEQUENCE [LARGE SCALE GENOMIC DNA]</scope>
    <source>
        <strain evidence="2">ATCC MYA-4447 / BCRC 22081 / CBS 7064 / NBRC 10061 / NRRL Y-12695</strain>
    </source>
</reference>
<dbReference type="GO" id="GO:0000121">
    <property type="term" value="F:sn-glycerol 1-phosphatase activity"/>
    <property type="evidence" value="ECO:0007669"/>
    <property type="project" value="TreeGrafter"/>
</dbReference>
<dbReference type="HOGENOM" id="CLU_045011_13_4_1"/>
<dbReference type="InterPro" id="IPR023214">
    <property type="entry name" value="HAD_sf"/>
</dbReference>
<gene>
    <name evidence="1" type="primary">Piso0_005714</name>
    <name evidence="1" type="ORF">GNLVRS01_PISO0N20979g</name>
</gene>
<dbReference type="STRING" id="559304.G8XZR2"/>
<keyword evidence="2" id="KW-1185">Reference proteome</keyword>
<accession>G8XZR2</accession>
<protein>
    <submittedName>
        <fullName evidence="1">Piso0_005714 protein</fullName>
    </submittedName>
</protein>
<evidence type="ECO:0000313" key="1">
    <source>
        <dbReference type="EMBL" id="CCE87171.1"/>
    </source>
</evidence>
<dbReference type="FunCoup" id="G8XZR2">
    <property type="interactions" value="685"/>
</dbReference>
<dbReference type="InterPro" id="IPR006439">
    <property type="entry name" value="HAD-SF_hydro_IA"/>
</dbReference>
<dbReference type="GO" id="GO:0006114">
    <property type="term" value="P:glycerol biosynthetic process"/>
    <property type="evidence" value="ECO:0007669"/>
    <property type="project" value="TreeGrafter"/>
</dbReference>
<evidence type="ECO:0000313" key="2">
    <source>
        <dbReference type="Proteomes" id="UP000005222"/>
    </source>
</evidence>
<dbReference type="SFLD" id="SFLDS00003">
    <property type="entry name" value="Haloacid_Dehalogenase"/>
    <property type="match status" value="1"/>
</dbReference>
<proteinExistence type="predicted"/>
<dbReference type="GO" id="GO:0006970">
    <property type="term" value="P:response to osmotic stress"/>
    <property type="evidence" value="ECO:0007669"/>
    <property type="project" value="TreeGrafter"/>
</dbReference>
<dbReference type="InterPro" id="IPR051806">
    <property type="entry name" value="HAD-like_SPP"/>
</dbReference>
<dbReference type="eggNOG" id="KOG2914">
    <property type="taxonomic scope" value="Eukaryota"/>
</dbReference>
<dbReference type="SFLD" id="SFLDG01129">
    <property type="entry name" value="C1.5:_HAD__Beta-PGM__Phosphata"/>
    <property type="match status" value="1"/>
</dbReference>
<sequence>MSLKVNSKIPAAFYVHAALFDCDGTLVNSTGAISEFWREFAKTRPHVDAEEIIKTSHGCRTYDVIAKWSPDDAEEKQVSEWEGSIPDSFGQYAKPIPGAVELVRKFDEISRTQTDNKHQRWAIITSGTLPLASKWLKLLELEKPECFITAERVSSGKPDPQGYLTARRDLGYDAPHARVVVFEDAPAGIKAGKDAGAIIVGICSTYDAEKVKSSGADIAVQDLSSFEIEGYNAATDEFKVVVKDYLYAKEEFTTRRKSIVEGLA</sequence>
<organism evidence="1 2">
    <name type="scientific">Pichia sorbitophila (strain ATCC MYA-4447 / BCRC 22081 / CBS 7064 / NBRC 10061 / NRRL Y-12695)</name>
    <name type="common">Hybrid yeast</name>
    <dbReference type="NCBI Taxonomy" id="559304"/>
    <lineage>
        <taxon>Eukaryota</taxon>
        <taxon>Fungi</taxon>
        <taxon>Dikarya</taxon>
        <taxon>Ascomycota</taxon>
        <taxon>Saccharomycotina</taxon>
        <taxon>Pichiomycetes</taxon>
        <taxon>Debaryomycetaceae</taxon>
        <taxon>Millerozyma</taxon>
    </lineage>
</organism>
<dbReference type="Proteomes" id="UP000005222">
    <property type="component" value="Chromosome N"/>
</dbReference>
<dbReference type="InParanoid" id="G8XZR2"/>
<dbReference type="CDD" id="cd07527">
    <property type="entry name" value="HAD_ScGPP-like"/>
    <property type="match status" value="1"/>
</dbReference>
<name>G8XZR2_PICSO</name>
<dbReference type="InterPro" id="IPR023198">
    <property type="entry name" value="PGP-like_dom2"/>
</dbReference>
<dbReference type="Pfam" id="PF00702">
    <property type="entry name" value="Hydrolase"/>
    <property type="match status" value="1"/>
</dbReference>
<dbReference type="AlphaFoldDB" id="G8XZR2"/>
<dbReference type="PANTHER" id="PTHR43481:SF4">
    <property type="entry name" value="GLYCEROL-1-PHOSPHATE PHOSPHOHYDROLASE 1-RELATED"/>
    <property type="match status" value="1"/>
</dbReference>
<dbReference type="PANTHER" id="PTHR43481">
    <property type="entry name" value="FRUCTOSE-1-PHOSPHATE PHOSPHATASE"/>
    <property type="match status" value="1"/>
</dbReference>
<dbReference type="NCBIfam" id="TIGR01509">
    <property type="entry name" value="HAD-SF-IA-v3"/>
    <property type="match status" value="1"/>
</dbReference>
<dbReference type="InterPro" id="IPR036412">
    <property type="entry name" value="HAD-like_sf"/>
</dbReference>
<dbReference type="Gene3D" id="1.10.150.240">
    <property type="entry name" value="Putative phosphatase, domain 2"/>
    <property type="match status" value="1"/>
</dbReference>